<dbReference type="SUPFAM" id="SSF53098">
    <property type="entry name" value="Ribonuclease H-like"/>
    <property type="match status" value="1"/>
</dbReference>
<dbReference type="PROSITE" id="PS01043">
    <property type="entry name" value="TRANSPOSASE_IS30"/>
    <property type="match status" value="1"/>
</dbReference>
<dbReference type="EMBL" id="CP104377">
    <property type="protein sequence ID" value="UXC19627.1"/>
    <property type="molecule type" value="Genomic_DNA"/>
</dbReference>
<keyword evidence="3" id="KW-0815">Transposition</keyword>
<name>A0ABY6A041_9BURK</name>
<accession>A0ABY6A041</accession>
<dbReference type="RefSeq" id="WP_260719667.1">
    <property type="nucleotide sequence ID" value="NZ_CP104377.1"/>
</dbReference>
<evidence type="ECO:0000256" key="5">
    <source>
        <dbReference type="ARBA" id="ARBA00023172"/>
    </source>
</evidence>
<organism evidence="7 8">
    <name type="scientific">Comamonas squillarum</name>
    <dbReference type="NCBI Taxonomy" id="2977320"/>
    <lineage>
        <taxon>Bacteria</taxon>
        <taxon>Pseudomonadati</taxon>
        <taxon>Pseudomonadota</taxon>
        <taxon>Betaproteobacteria</taxon>
        <taxon>Burkholderiales</taxon>
        <taxon>Comamonadaceae</taxon>
        <taxon>Comamonas</taxon>
    </lineage>
</organism>
<keyword evidence="8" id="KW-1185">Reference proteome</keyword>
<evidence type="ECO:0000313" key="7">
    <source>
        <dbReference type="EMBL" id="UXC19627.1"/>
    </source>
</evidence>
<keyword evidence="4" id="KW-0238">DNA-binding</keyword>
<comment type="similarity">
    <text evidence="2">Belongs to the transposase IS30 family.</text>
</comment>
<keyword evidence="5" id="KW-0233">DNA recombination</keyword>
<dbReference type="NCBIfam" id="NF033563">
    <property type="entry name" value="transpos_IS30"/>
    <property type="match status" value="1"/>
</dbReference>
<evidence type="ECO:0000256" key="4">
    <source>
        <dbReference type="ARBA" id="ARBA00023125"/>
    </source>
</evidence>
<proteinExistence type="inferred from homology"/>
<gene>
    <name evidence="7" type="ORF">N4T19_05790</name>
</gene>
<reference evidence="7" key="1">
    <citation type="submission" date="2022-09" db="EMBL/GenBank/DDBJ databases">
        <title>Bacterial diversity in gut of crayfish and pufferfish.</title>
        <authorList>
            <person name="Huang Y."/>
        </authorList>
    </citation>
    <scope>NUCLEOTIDE SEQUENCE</scope>
    <source>
        <strain evidence="7">PR12</strain>
    </source>
</reference>
<dbReference type="InterPro" id="IPR012337">
    <property type="entry name" value="RNaseH-like_sf"/>
</dbReference>
<dbReference type="InterPro" id="IPR001584">
    <property type="entry name" value="Integrase_cat-core"/>
</dbReference>
<dbReference type="PANTHER" id="PTHR10948">
    <property type="entry name" value="TRANSPOSASE"/>
    <property type="match status" value="1"/>
</dbReference>
<dbReference type="PROSITE" id="PS50994">
    <property type="entry name" value="INTEGRASE"/>
    <property type="match status" value="1"/>
</dbReference>
<dbReference type="Pfam" id="PF00665">
    <property type="entry name" value="rve"/>
    <property type="match status" value="1"/>
</dbReference>
<sequence length="333" mass="37285">MTSRDRLTLASLVQQGVSQRAIARLLGRSPSTICRELARNGSAAHGYACRPAQASCDARRIASRPLPKLHPDGALWHVVCHLLLWRWSPQQIAHTLQSMHPDDPSAHVSHETIYNAIYAYPRGELKKQLIALLRWGRSGRIPRTAGQDRRGQIPDMVSIHVRSPQGDDRLMPGHWEGDLIKGAGNQSAVGVLVERSTRLVLLCRMPDATAQSALAAFTAKLNQVAQPMRQTLTYDQGKEMARHRELTHATGVRVYFCDPHSPWQRGSCENTNGLLRQFLPKGEDLSVHDQDALDSIADMLNNRPRQTLGWKSPYQAFQQFMQAIAQRKDATIH</sequence>
<dbReference type="InterPro" id="IPR051917">
    <property type="entry name" value="Transposase-Integrase"/>
</dbReference>
<evidence type="ECO:0000259" key="6">
    <source>
        <dbReference type="PROSITE" id="PS50994"/>
    </source>
</evidence>
<dbReference type="Proteomes" id="UP001058290">
    <property type="component" value="Chromosome"/>
</dbReference>
<dbReference type="InterPro" id="IPR025246">
    <property type="entry name" value="IS30-like_HTH"/>
</dbReference>
<evidence type="ECO:0000256" key="3">
    <source>
        <dbReference type="ARBA" id="ARBA00022578"/>
    </source>
</evidence>
<dbReference type="Pfam" id="PF13936">
    <property type="entry name" value="HTH_38"/>
    <property type="match status" value="1"/>
</dbReference>
<feature type="domain" description="Integrase catalytic" evidence="6">
    <location>
        <begin position="168"/>
        <end position="321"/>
    </location>
</feature>
<dbReference type="Gene3D" id="3.30.420.10">
    <property type="entry name" value="Ribonuclease H-like superfamily/Ribonuclease H"/>
    <property type="match status" value="1"/>
</dbReference>
<evidence type="ECO:0000313" key="8">
    <source>
        <dbReference type="Proteomes" id="UP001058290"/>
    </source>
</evidence>
<dbReference type="InterPro" id="IPR036397">
    <property type="entry name" value="RNaseH_sf"/>
</dbReference>
<comment type="function">
    <text evidence="1">Required for the transposition of the insertion element.</text>
</comment>
<protein>
    <submittedName>
        <fullName evidence="7">IS30 family transposase</fullName>
    </submittedName>
</protein>
<evidence type="ECO:0000256" key="2">
    <source>
        <dbReference type="ARBA" id="ARBA00006363"/>
    </source>
</evidence>
<dbReference type="PANTHER" id="PTHR10948:SF23">
    <property type="entry name" value="TRANSPOSASE INSI FOR INSERTION SEQUENCE ELEMENT IS30A-RELATED"/>
    <property type="match status" value="1"/>
</dbReference>
<dbReference type="InterPro" id="IPR053392">
    <property type="entry name" value="Transposase_IS30-like"/>
</dbReference>
<evidence type="ECO:0000256" key="1">
    <source>
        <dbReference type="ARBA" id="ARBA00002190"/>
    </source>
</evidence>
<dbReference type="InterPro" id="IPR001598">
    <property type="entry name" value="Transposase_IS30_CS"/>
</dbReference>